<feature type="compositionally biased region" description="Basic residues" evidence="1">
    <location>
        <begin position="353"/>
        <end position="364"/>
    </location>
</feature>
<feature type="region of interest" description="Disordered" evidence="1">
    <location>
        <begin position="342"/>
        <end position="364"/>
    </location>
</feature>
<keyword evidence="2" id="KW-1133">Transmembrane helix</keyword>
<evidence type="ECO:0000256" key="1">
    <source>
        <dbReference type="SAM" id="MobiDB-lite"/>
    </source>
</evidence>
<sequence length="364" mass="40701">MTTKTLPLSKQPKSIKGEKSVDKDGVCKAELDKKDFKNVLDKLEASYDEKYSAKLNKAEDKLIGSICKKIQKIIDELDLGEDKSGKKRRFELDEDAFKEFIEHFKFEKEVVGGDTSELVLRSSTRGYRLDFVAAISLFAGILLIYLSYLHMNSIVASASGQSLNTILDQLRNNIVDSFEQSGQIVYSNSFVSYLFMCMRDFTGSLTRGNINTVQNILGNFLNIMARRNAGMIAEICAPNFNTELTSSPLLNSAINSIVNTITTFGDNERINSCIYRAGAEVYRHEINMTIERFSSGSSHSQTLAYWGFRLVWGSGSYFAYRFGLVEHGLGAMRRVTQSSAISRTAEHGGVGGKSKRLRTRKNRG</sequence>
<evidence type="ECO:0000256" key="2">
    <source>
        <dbReference type="SAM" id="Phobius"/>
    </source>
</evidence>
<organism evidence="3">
    <name type="scientific">viral metagenome</name>
    <dbReference type="NCBI Taxonomy" id="1070528"/>
    <lineage>
        <taxon>unclassified sequences</taxon>
        <taxon>metagenomes</taxon>
        <taxon>organismal metagenomes</taxon>
    </lineage>
</organism>
<keyword evidence="2" id="KW-0812">Transmembrane</keyword>
<proteinExistence type="predicted"/>
<protein>
    <submittedName>
        <fullName evidence="3">Uncharacterized protein</fullName>
    </submittedName>
</protein>
<reference evidence="3" key="1">
    <citation type="journal article" date="2020" name="Nature">
        <title>Giant virus diversity and host interactions through global metagenomics.</title>
        <authorList>
            <person name="Schulz F."/>
            <person name="Roux S."/>
            <person name="Paez-Espino D."/>
            <person name="Jungbluth S."/>
            <person name="Walsh D.A."/>
            <person name="Denef V.J."/>
            <person name="McMahon K.D."/>
            <person name="Konstantinidis K.T."/>
            <person name="Eloe-Fadrosh E.A."/>
            <person name="Kyrpides N.C."/>
            <person name="Woyke T."/>
        </authorList>
    </citation>
    <scope>NUCLEOTIDE SEQUENCE</scope>
    <source>
        <strain evidence="3">GVMAG-M-3300023174-49</strain>
    </source>
</reference>
<feature type="transmembrane region" description="Helical" evidence="2">
    <location>
        <begin position="131"/>
        <end position="151"/>
    </location>
</feature>
<feature type="compositionally biased region" description="Polar residues" evidence="1">
    <location>
        <begin position="1"/>
        <end position="12"/>
    </location>
</feature>
<keyword evidence="2" id="KW-0472">Membrane</keyword>
<feature type="region of interest" description="Disordered" evidence="1">
    <location>
        <begin position="1"/>
        <end position="22"/>
    </location>
</feature>
<evidence type="ECO:0000313" key="3">
    <source>
        <dbReference type="EMBL" id="QHT19070.1"/>
    </source>
</evidence>
<accession>A0A6C0DRY4</accession>
<name>A0A6C0DRY4_9ZZZZ</name>
<dbReference type="AlphaFoldDB" id="A0A6C0DRY4"/>
<dbReference type="EMBL" id="MN739662">
    <property type="protein sequence ID" value="QHT19070.1"/>
    <property type="molecule type" value="Genomic_DNA"/>
</dbReference>